<gene>
    <name evidence="2" type="ORF">DY000_02017796</name>
</gene>
<evidence type="ECO:0000313" key="2">
    <source>
        <dbReference type="EMBL" id="KAF3563899.1"/>
    </source>
</evidence>
<proteinExistence type="predicted"/>
<dbReference type="EMBL" id="QGKV02000759">
    <property type="protein sequence ID" value="KAF3563899.1"/>
    <property type="molecule type" value="Genomic_DNA"/>
</dbReference>
<comment type="caution">
    <text evidence="2">The sequence shown here is derived from an EMBL/GenBank/DDBJ whole genome shotgun (WGS) entry which is preliminary data.</text>
</comment>
<accession>A0ABQ7CZ53</accession>
<keyword evidence="1" id="KW-0472">Membrane</keyword>
<reference evidence="2 3" key="1">
    <citation type="journal article" date="2020" name="BMC Genomics">
        <title>Intraspecific diversification of the crop wild relative Brassica cretica Lam. using demographic model selection.</title>
        <authorList>
            <person name="Kioukis A."/>
            <person name="Michalopoulou V.A."/>
            <person name="Briers L."/>
            <person name="Pirintsos S."/>
            <person name="Studholme D.J."/>
            <person name="Pavlidis P."/>
            <person name="Sarris P.F."/>
        </authorList>
    </citation>
    <scope>NUCLEOTIDE SEQUENCE [LARGE SCALE GENOMIC DNA]</scope>
    <source>
        <strain evidence="3">cv. PFS-1207/04</strain>
    </source>
</reference>
<protein>
    <submittedName>
        <fullName evidence="2">Uncharacterized protein</fullName>
    </submittedName>
</protein>
<organism evidence="2 3">
    <name type="scientific">Brassica cretica</name>
    <name type="common">Mustard</name>
    <dbReference type="NCBI Taxonomy" id="69181"/>
    <lineage>
        <taxon>Eukaryota</taxon>
        <taxon>Viridiplantae</taxon>
        <taxon>Streptophyta</taxon>
        <taxon>Embryophyta</taxon>
        <taxon>Tracheophyta</taxon>
        <taxon>Spermatophyta</taxon>
        <taxon>Magnoliopsida</taxon>
        <taxon>eudicotyledons</taxon>
        <taxon>Gunneridae</taxon>
        <taxon>Pentapetalae</taxon>
        <taxon>rosids</taxon>
        <taxon>malvids</taxon>
        <taxon>Brassicales</taxon>
        <taxon>Brassicaceae</taxon>
        <taxon>Brassiceae</taxon>
        <taxon>Brassica</taxon>
    </lineage>
</organism>
<name>A0ABQ7CZ53_BRACR</name>
<feature type="transmembrane region" description="Helical" evidence="1">
    <location>
        <begin position="63"/>
        <end position="86"/>
    </location>
</feature>
<sequence>MVRHFPSNDRILMPIHIGFWPEDPPPTGEVSTRDFSSRLPVVCRHVHSKQPFGMFRGENAMNYAFSTFLIEAILIIFFIKITCFLLRPLRQPRIVCEIIVRH</sequence>
<keyword evidence="1" id="KW-0812">Transmembrane</keyword>
<evidence type="ECO:0000313" key="3">
    <source>
        <dbReference type="Proteomes" id="UP000266723"/>
    </source>
</evidence>
<dbReference type="Proteomes" id="UP000266723">
    <property type="component" value="Unassembled WGS sequence"/>
</dbReference>
<keyword evidence="3" id="KW-1185">Reference proteome</keyword>
<evidence type="ECO:0000256" key="1">
    <source>
        <dbReference type="SAM" id="Phobius"/>
    </source>
</evidence>
<keyword evidence="1" id="KW-1133">Transmembrane helix</keyword>